<dbReference type="SUPFAM" id="SSF56935">
    <property type="entry name" value="Porins"/>
    <property type="match status" value="1"/>
</dbReference>
<dbReference type="InterPro" id="IPR025737">
    <property type="entry name" value="FApF"/>
</dbReference>
<dbReference type="Pfam" id="PF13557">
    <property type="entry name" value="Phenol_MetA_deg"/>
    <property type="match status" value="1"/>
</dbReference>
<dbReference type="EMBL" id="CP059733">
    <property type="protein sequence ID" value="WDE06449.1"/>
    <property type="molecule type" value="Genomic_DNA"/>
</dbReference>
<evidence type="ECO:0000313" key="2">
    <source>
        <dbReference type="Proteomes" id="UP000032352"/>
    </source>
</evidence>
<gene>
    <name evidence="1" type="ORF">SG34_005885</name>
</gene>
<organism evidence="1 2">
    <name type="scientific">Thalassomonas viridans</name>
    <dbReference type="NCBI Taxonomy" id="137584"/>
    <lineage>
        <taxon>Bacteria</taxon>
        <taxon>Pseudomonadati</taxon>
        <taxon>Pseudomonadota</taxon>
        <taxon>Gammaproteobacteria</taxon>
        <taxon>Alteromonadales</taxon>
        <taxon>Colwelliaceae</taxon>
        <taxon>Thalassomonas</taxon>
    </lineage>
</organism>
<keyword evidence="2" id="KW-1185">Reference proteome</keyword>
<protein>
    <submittedName>
        <fullName evidence="1">Transporter</fullName>
    </submittedName>
</protein>
<sequence>MKNNLIPAKGKAGAFTLSLAATALLPVTSFGHGADHPSFSSLPDAHAPIGVMADHMHKTGEWMLSYRYMHMEMDGLLRGSNKLSAADYSAGTSFMVRPKEMTMQMHMLGLMYAPSDDITLMAMVPFVHNEMDLAISAMSMAPDNMDAHNMHTGDMAANAMDSGTMAVHNFSTQASALGDITLGALLKLPWPGSVLDSRNQRLHANVTFTLPTDETSERDTTPMSANALLPYGMQTGFDSWQLETGITYSGNQARGDFSWGGQLLWKTALENNDQGYRAGDKLTLNTWLAYRLSHQLSLSLRLNHTDKDAIKGSDSRLNPMMVSTAVSANYEQEKTSLFLGANYLFTGGSLKGHRLAAAGQTGLNHTALNPTVNTFII</sequence>
<proteinExistence type="predicted"/>
<dbReference type="KEGG" id="tvd:SG34_005885"/>
<reference evidence="1 2" key="2">
    <citation type="journal article" date="2022" name="Mar. Drugs">
        <title>Bioassay-Guided Fractionation Leads to the Detection of Cholic Acid Generated by the Rare Thalassomonas sp.</title>
        <authorList>
            <person name="Pheiffer F."/>
            <person name="Schneider Y.K."/>
            <person name="Hansen E.H."/>
            <person name="Andersen J.H."/>
            <person name="Isaksson J."/>
            <person name="Busche T."/>
            <person name="R C."/>
            <person name="Kalinowski J."/>
            <person name="Zyl L.V."/>
            <person name="Trindade M."/>
        </authorList>
    </citation>
    <scope>NUCLEOTIDE SEQUENCE [LARGE SCALE GENOMIC DNA]</scope>
    <source>
        <strain evidence="1 2">XOM25</strain>
    </source>
</reference>
<dbReference type="RefSeq" id="WP_274038535.1">
    <property type="nucleotide sequence ID" value="NZ_CP059733.1"/>
</dbReference>
<reference evidence="1 2" key="1">
    <citation type="journal article" date="2015" name="Genome Announc.">
        <title>Draft Genome Sequences of Marine Isolates of Thalassomonas viridans and Thalassomonas actiniarum.</title>
        <authorList>
            <person name="Olonade I."/>
            <person name="van Zyl L.J."/>
            <person name="Trindade M."/>
        </authorList>
    </citation>
    <scope>NUCLEOTIDE SEQUENCE [LARGE SCALE GENOMIC DNA]</scope>
    <source>
        <strain evidence="1 2">XOM25</strain>
    </source>
</reference>
<dbReference type="Proteomes" id="UP000032352">
    <property type="component" value="Chromosome"/>
</dbReference>
<evidence type="ECO:0000313" key="1">
    <source>
        <dbReference type="EMBL" id="WDE06449.1"/>
    </source>
</evidence>
<name>A0AAF0CB68_9GAMM</name>
<accession>A0AAF0CB68</accession>
<dbReference type="AlphaFoldDB" id="A0AAF0CB68"/>